<comment type="caution">
    <text evidence="2">The sequence shown here is derived from an EMBL/GenBank/DDBJ whole genome shotgun (WGS) entry which is preliminary data.</text>
</comment>
<feature type="transmembrane region" description="Helical" evidence="1">
    <location>
        <begin position="121"/>
        <end position="143"/>
    </location>
</feature>
<dbReference type="InterPro" id="IPR021737">
    <property type="entry name" value="Phage_phiKZ_Orf197"/>
</dbReference>
<dbReference type="AlphaFoldDB" id="A0A1V6LNY2"/>
<feature type="transmembrane region" description="Helical" evidence="1">
    <location>
        <begin position="179"/>
        <end position="199"/>
    </location>
</feature>
<feature type="transmembrane region" description="Helical" evidence="1">
    <location>
        <begin position="219"/>
        <end position="243"/>
    </location>
</feature>
<keyword evidence="1" id="KW-0472">Membrane</keyword>
<feature type="transmembrane region" description="Helical" evidence="1">
    <location>
        <begin position="86"/>
        <end position="106"/>
    </location>
</feature>
<keyword evidence="3" id="KW-1185">Reference proteome</keyword>
<dbReference type="OrthoDB" id="8536716at2"/>
<reference evidence="2 3" key="1">
    <citation type="submission" date="2016-12" db="EMBL/GenBank/DDBJ databases">
        <authorList>
            <person name="Song W.-J."/>
            <person name="Kurnit D.M."/>
        </authorList>
    </citation>
    <scope>NUCLEOTIDE SEQUENCE [LARGE SCALE GENOMIC DNA]</scope>
    <source>
        <strain evidence="2 3">HSG9</strain>
    </source>
</reference>
<gene>
    <name evidence="2" type="ORF">BUL40_13405</name>
</gene>
<dbReference type="RefSeq" id="WP_080319663.1">
    <property type="nucleotide sequence ID" value="NZ_MTBC01000010.1"/>
</dbReference>
<dbReference type="Proteomes" id="UP000191680">
    <property type="component" value="Unassembled WGS sequence"/>
</dbReference>
<evidence type="ECO:0008006" key="4">
    <source>
        <dbReference type="Google" id="ProtNLM"/>
    </source>
</evidence>
<organism evidence="2 3">
    <name type="scientific">Croceivirga radicis</name>
    <dbReference type="NCBI Taxonomy" id="1929488"/>
    <lineage>
        <taxon>Bacteria</taxon>
        <taxon>Pseudomonadati</taxon>
        <taxon>Bacteroidota</taxon>
        <taxon>Flavobacteriia</taxon>
        <taxon>Flavobacteriales</taxon>
        <taxon>Flavobacteriaceae</taxon>
        <taxon>Croceivirga</taxon>
    </lineage>
</organism>
<dbReference type="Pfam" id="PF11750">
    <property type="entry name" value="DUF3307"/>
    <property type="match status" value="1"/>
</dbReference>
<keyword evidence="1" id="KW-0812">Transmembrane</keyword>
<evidence type="ECO:0000313" key="3">
    <source>
        <dbReference type="Proteomes" id="UP000191680"/>
    </source>
</evidence>
<name>A0A1V6LNY2_9FLAO</name>
<keyword evidence="1" id="KW-1133">Transmembrane helix</keyword>
<protein>
    <recommendedName>
        <fullName evidence="4">DUF3307 domain-containing protein</fullName>
    </recommendedName>
</protein>
<accession>A0A1V6LNY2</accession>
<evidence type="ECO:0000256" key="1">
    <source>
        <dbReference type="SAM" id="Phobius"/>
    </source>
</evidence>
<evidence type="ECO:0000313" key="2">
    <source>
        <dbReference type="EMBL" id="OQD41848.1"/>
    </source>
</evidence>
<dbReference type="EMBL" id="MTBC01000010">
    <property type="protein sequence ID" value="OQD41848.1"/>
    <property type="molecule type" value="Genomic_DNA"/>
</dbReference>
<sequence length="246" mass="27942">MILLLLKLLAAHFIGDFVLQPKKWVVHKEKHKVKSKYLYAHIGVHAMLLLLFLGFKHTWTVVFIGVTHFLIDWGKLAFSTPKNSRVLFLVDQLAHLLILILAYYIIEPFSISWSNYFDVQFYLLLLFIVLATFVSAILIKMFLTPYINLLNLDEGKTDQSTEGEPLPNAGLYIGILERLFVFGFIIANQWAAIGLLIAAKSVFRFGDLNKGNNRKLTEYVLIGTLLSFGLAILCGLGYTYLIVQLS</sequence>
<proteinExistence type="predicted"/>
<feature type="transmembrane region" description="Helical" evidence="1">
    <location>
        <begin position="37"/>
        <end position="55"/>
    </location>
</feature>